<dbReference type="Pfam" id="PF00085">
    <property type="entry name" value="Thioredoxin"/>
    <property type="match status" value="1"/>
</dbReference>
<evidence type="ECO:0000256" key="4">
    <source>
        <dbReference type="ARBA" id="ARBA00023157"/>
    </source>
</evidence>
<dbReference type="PROSITE" id="PS00194">
    <property type="entry name" value="THIOREDOXIN_1"/>
    <property type="match status" value="1"/>
</dbReference>
<keyword evidence="3" id="KW-0249">Electron transport</keyword>
<dbReference type="PANTHER" id="PTHR45663">
    <property type="entry name" value="GEO12009P1"/>
    <property type="match status" value="1"/>
</dbReference>
<dbReference type="RefSeq" id="WP_343961566.1">
    <property type="nucleotide sequence ID" value="NZ_BAAAKZ010000012.1"/>
</dbReference>
<dbReference type="InterPro" id="IPR017937">
    <property type="entry name" value="Thioredoxin_CS"/>
</dbReference>
<feature type="domain" description="Thioredoxin" evidence="7">
    <location>
        <begin position="1"/>
        <end position="105"/>
    </location>
</feature>
<evidence type="ECO:0000256" key="6">
    <source>
        <dbReference type="NCBIfam" id="TIGR01068"/>
    </source>
</evidence>
<proteinExistence type="inferred from homology"/>
<dbReference type="EMBL" id="JBHTLY010000009">
    <property type="protein sequence ID" value="MFD1203208.1"/>
    <property type="molecule type" value="Genomic_DNA"/>
</dbReference>
<dbReference type="CDD" id="cd02947">
    <property type="entry name" value="TRX_family"/>
    <property type="match status" value="1"/>
</dbReference>
<dbReference type="Gene3D" id="3.40.30.10">
    <property type="entry name" value="Glutaredoxin"/>
    <property type="match status" value="1"/>
</dbReference>
<evidence type="ECO:0000256" key="5">
    <source>
        <dbReference type="ARBA" id="ARBA00023284"/>
    </source>
</evidence>
<sequence length="132" mass="14147">MATTNLTVDTFVPTVEQGGIVFVDFWAAWCGPCRSFAPVFEQASEKHPDITFGKVDTEAEQALASEFQITSIPTLMVFRDGILVFSQAGALPAQQLEHLVQGARDLDMDDVRRQLAAAGAGQGSRDGSATAE</sequence>
<dbReference type="PRINTS" id="PR00421">
    <property type="entry name" value="THIOREDOXIN"/>
</dbReference>
<dbReference type="InterPro" id="IPR005746">
    <property type="entry name" value="Thioredoxin"/>
</dbReference>
<keyword evidence="5" id="KW-0676">Redox-active center</keyword>
<keyword evidence="4" id="KW-1015">Disulfide bond</keyword>
<evidence type="ECO:0000259" key="7">
    <source>
        <dbReference type="PROSITE" id="PS51352"/>
    </source>
</evidence>
<evidence type="ECO:0000256" key="2">
    <source>
        <dbReference type="ARBA" id="ARBA00022448"/>
    </source>
</evidence>
<organism evidence="8 9">
    <name type="scientific">Leucobacter albus</name>
    <dbReference type="NCBI Taxonomy" id="272210"/>
    <lineage>
        <taxon>Bacteria</taxon>
        <taxon>Bacillati</taxon>
        <taxon>Actinomycetota</taxon>
        <taxon>Actinomycetes</taxon>
        <taxon>Micrococcales</taxon>
        <taxon>Microbacteriaceae</taxon>
        <taxon>Leucobacter</taxon>
    </lineage>
</organism>
<reference evidence="9" key="1">
    <citation type="journal article" date="2019" name="Int. J. Syst. Evol. Microbiol.">
        <title>The Global Catalogue of Microorganisms (GCM) 10K type strain sequencing project: providing services to taxonomists for standard genome sequencing and annotation.</title>
        <authorList>
            <consortium name="The Broad Institute Genomics Platform"/>
            <consortium name="The Broad Institute Genome Sequencing Center for Infectious Disease"/>
            <person name="Wu L."/>
            <person name="Ma J."/>
        </authorList>
    </citation>
    <scope>NUCLEOTIDE SEQUENCE [LARGE SCALE GENOMIC DNA]</scope>
    <source>
        <strain evidence="9">CCUG 50213</strain>
    </source>
</reference>
<keyword evidence="9" id="KW-1185">Reference proteome</keyword>
<evidence type="ECO:0000313" key="8">
    <source>
        <dbReference type="EMBL" id="MFD1203208.1"/>
    </source>
</evidence>
<dbReference type="PANTHER" id="PTHR45663:SF40">
    <property type="entry name" value="THIOREDOXIN 2"/>
    <property type="match status" value="1"/>
</dbReference>
<protein>
    <recommendedName>
        <fullName evidence="6">Thioredoxin</fullName>
    </recommendedName>
</protein>
<evidence type="ECO:0000256" key="1">
    <source>
        <dbReference type="ARBA" id="ARBA00008987"/>
    </source>
</evidence>
<evidence type="ECO:0000313" key="9">
    <source>
        <dbReference type="Proteomes" id="UP001597181"/>
    </source>
</evidence>
<evidence type="ECO:0000256" key="3">
    <source>
        <dbReference type="ARBA" id="ARBA00022982"/>
    </source>
</evidence>
<dbReference type="InterPro" id="IPR036249">
    <property type="entry name" value="Thioredoxin-like_sf"/>
</dbReference>
<keyword evidence="2" id="KW-0813">Transport</keyword>
<dbReference type="PROSITE" id="PS51352">
    <property type="entry name" value="THIOREDOXIN_2"/>
    <property type="match status" value="1"/>
</dbReference>
<accession>A0ABW3TUR6</accession>
<name>A0ABW3TUR6_9MICO</name>
<dbReference type="InterPro" id="IPR013766">
    <property type="entry name" value="Thioredoxin_domain"/>
</dbReference>
<dbReference type="NCBIfam" id="TIGR01068">
    <property type="entry name" value="thioredoxin"/>
    <property type="match status" value="1"/>
</dbReference>
<comment type="similarity">
    <text evidence="1">Belongs to the thioredoxin family.</text>
</comment>
<dbReference type="Proteomes" id="UP001597181">
    <property type="component" value="Unassembled WGS sequence"/>
</dbReference>
<gene>
    <name evidence="8" type="primary">trxA</name>
    <name evidence="8" type="ORF">ACFQ3U_15025</name>
</gene>
<comment type="caution">
    <text evidence="8">The sequence shown here is derived from an EMBL/GenBank/DDBJ whole genome shotgun (WGS) entry which is preliminary data.</text>
</comment>
<dbReference type="SUPFAM" id="SSF52833">
    <property type="entry name" value="Thioredoxin-like"/>
    <property type="match status" value="1"/>
</dbReference>